<evidence type="ECO:0000313" key="1">
    <source>
        <dbReference type="EMBL" id="KAH9421075.1"/>
    </source>
</evidence>
<proteinExistence type="predicted"/>
<name>A0ABQ8JFB7_DERPT</name>
<evidence type="ECO:0000313" key="2">
    <source>
        <dbReference type="Proteomes" id="UP000887458"/>
    </source>
</evidence>
<dbReference type="EMBL" id="NJHN03000047">
    <property type="protein sequence ID" value="KAH9421075.1"/>
    <property type="molecule type" value="Genomic_DNA"/>
</dbReference>
<reference evidence="1 2" key="1">
    <citation type="journal article" date="2018" name="J. Allergy Clin. Immunol.">
        <title>High-quality assembly of Dermatophagoides pteronyssinus genome and transcriptome reveals a wide range of novel allergens.</title>
        <authorList>
            <person name="Liu X.Y."/>
            <person name="Yang K.Y."/>
            <person name="Wang M.Q."/>
            <person name="Kwok J.S."/>
            <person name="Zeng X."/>
            <person name="Yang Z."/>
            <person name="Xiao X.J."/>
            <person name="Lau C.P."/>
            <person name="Li Y."/>
            <person name="Huang Z.M."/>
            <person name="Ba J.G."/>
            <person name="Yim A.K."/>
            <person name="Ouyang C.Y."/>
            <person name="Ngai S.M."/>
            <person name="Chan T.F."/>
            <person name="Leung E.L."/>
            <person name="Liu L."/>
            <person name="Liu Z.G."/>
            <person name="Tsui S.K."/>
        </authorList>
    </citation>
    <scope>NUCLEOTIDE SEQUENCE [LARGE SCALE GENOMIC DNA]</scope>
    <source>
        <strain evidence="1">Derp</strain>
    </source>
</reference>
<gene>
    <name evidence="1" type="ORF">DERP_001517</name>
</gene>
<comment type="caution">
    <text evidence="1">The sequence shown here is derived from an EMBL/GenBank/DDBJ whole genome shotgun (WGS) entry which is preliminary data.</text>
</comment>
<keyword evidence="2" id="KW-1185">Reference proteome</keyword>
<dbReference type="Proteomes" id="UP000887458">
    <property type="component" value="Unassembled WGS sequence"/>
</dbReference>
<reference evidence="1 2" key="2">
    <citation type="journal article" date="2022" name="Mol. Biol. Evol.">
        <title>Comparative Genomics Reveals Insights into the Divergent Evolution of Astigmatic Mites and Household Pest Adaptations.</title>
        <authorList>
            <person name="Xiong Q."/>
            <person name="Wan A.T."/>
            <person name="Liu X."/>
            <person name="Fung C.S."/>
            <person name="Xiao X."/>
            <person name="Malainual N."/>
            <person name="Hou J."/>
            <person name="Wang L."/>
            <person name="Wang M."/>
            <person name="Yang K.Y."/>
            <person name="Cui Y."/>
            <person name="Leung E.L."/>
            <person name="Nong W."/>
            <person name="Shin S.K."/>
            <person name="Au S.W."/>
            <person name="Jeong K.Y."/>
            <person name="Chew F.T."/>
            <person name="Hui J.H."/>
            <person name="Leung T.F."/>
            <person name="Tungtrongchitr A."/>
            <person name="Zhong N."/>
            <person name="Liu Z."/>
            <person name="Tsui S.K."/>
        </authorList>
    </citation>
    <scope>NUCLEOTIDE SEQUENCE [LARGE SCALE GENOMIC DNA]</scope>
    <source>
        <strain evidence="1">Derp</strain>
    </source>
</reference>
<accession>A0ABQ8JFB7</accession>
<sequence length="220" mass="24446">MVLPTIVPQLLAEPSGNLISGVDEIIDGGIYVRIKFNTTYQTLISDYYQEWCWMNPEADVADLLTNVPLTHHFVNFYSHWLISFRVSTKLDADPIDAVFVVVVDELLHPDKCDKVDSDSSLLLVRISPVKSPAPIFRSSALSNNSRKILSLLLLLFDECCTELDDCTVMPCCTELLPPIVELDDENICGCDEIIVICCGLPFAALVLIIIDIDEVKGTDV</sequence>
<protein>
    <submittedName>
        <fullName evidence="1">Uncharacterized protein</fullName>
    </submittedName>
</protein>
<organism evidence="1 2">
    <name type="scientific">Dermatophagoides pteronyssinus</name>
    <name type="common">European house dust mite</name>
    <dbReference type="NCBI Taxonomy" id="6956"/>
    <lineage>
        <taxon>Eukaryota</taxon>
        <taxon>Metazoa</taxon>
        <taxon>Ecdysozoa</taxon>
        <taxon>Arthropoda</taxon>
        <taxon>Chelicerata</taxon>
        <taxon>Arachnida</taxon>
        <taxon>Acari</taxon>
        <taxon>Acariformes</taxon>
        <taxon>Sarcoptiformes</taxon>
        <taxon>Astigmata</taxon>
        <taxon>Psoroptidia</taxon>
        <taxon>Analgoidea</taxon>
        <taxon>Pyroglyphidae</taxon>
        <taxon>Dermatophagoidinae</taxon>
        <taxon>Dermatophagoides</taxon>
    </lineage>
</organism>